<dbReference type="OrthoDB" id="8111264at2759"/>
<keyword evidence="1" id="KW-0238">DNA-binding</keyword>
<dbReference type="Proteomes" id="UP000729913">
    <property type="component" value="Unassembled WGS sequence"/>
</dbReference>
<evidence type="ECO:0000313" key="4">
    <source>
        <dbReference type="EMBL" id="KAG8041380.1"/>
    </source>
</evidence>
<dbReference type="PROSITE" id="PS51253">
    <property type="entry name" value="HTH_CENPB"/>
    <property type="match status" value="1"/>
</dbReference>
<protein>
    <recommendedName>
        <fullName evidence="3">HTH CENPB-type domain-containing protein</fullName>
    </recommendedName>
</protein>
<comment type="caution">
    <text evidence="4">The sequence shown here is derived from an EMBL/GenBank/DDBJ whole genome shotgun (WGS) entry which is preliminary data.</text>
</comment>
<dbReference type="SMART" id="SM00674">
    <property type="entry name" value="CENPB"/>
    <property type="match status" value="1"/>
</dbReference>
<feature type="domain" description="HTH CENPB-type" evidence="3">
    <location>
        <begin position="69"/>
        <end position="141"/>
    </location>
</feature>
<evidence type="ECO:0000256" key="2">
    <source>
        <dbReference type="SAM" id="MobiDB-lite"/>
    </source>
</evidence>
<dbReference type="InterPro" id="IPR004875">
    <property type="entry name" value="DDE_SF_endonuclease_dom"/>
</dbReference>
<reference evidence="4" key="1">
    <citation type="submission" date="2020-03" db="EMBL/GenBank/DDBJ databases">
        <authorList>
            <person name="Chebbi M.A."/>
            <person name="Drezen J.M."/>
        </authorList>
    </citation>
    <scope>NUCLEOTIDE SEQUENCE</scope>
    <source>
        <tissue evidence="4">Whole body</tissue>
    </source>
</reference>
<name>A0A8J5R7Y8_9HYME</name>
<evidence type="ECO:0000259" key="3">
    <source>
        <dbReference type="PROSITE" id="PS51253"/>
    </source>
</evidence>
<evidence type="ECO:0000313" key="5">
    <source>
        <dbReference type="Proteomes" id="UP000729913"/>
    </source>
</evidence>
<dbReference type="GO" id="GO:0003677">
    <property type="term" value="F:DNA binding"/>
    <property type="evidence" value="ECO:0007669"/>
    <property type="project" value="UniProtKB-KW"/>
</dbReference>
<dbReference type="Pfam" id="PF03184">
    <property type="entry name" value="DDE_1"/>
    <property type="match status" value="1"/>
</dbReference>
<organism evidence="4 5">
    <name type="scientific">Cotesia typhae</name>
    <dbReference type="NCBI Taxonomy" id="2053667"/>
    <lineage>
        <taxon>Eukaryota</taxon>
        <taxon>Metazoa</taxon>
        <taxon>Ecdysozoa</taxon>
        <taxon>Arthropoda</taxon>
        <taxon>Hexapoda</taxon>
        <taxon>Insecta</taxon>
        <taxon>Pterygota</taxon>
        <taxon>Neoptera</taxon>
        <taxon>Endopterygota</taxon>
        <taxon>Hymenoptera</taxon>
        <taxon>Apocrita</taxon>
        <taxon>Ichneumonoidea</taxon>
        <taxon>Braconidae</taxon>
        <taxon>Microgastrinae</taxon>
        <taxon>Cotesia</taxon>
    </lineage>
</organism>
<dbReference type="PANTHER" id="PTHR19303">
    <property type="entry name" value="TRANSPOSON"/>
    <property type="match status" value="1"/>
</dbReference>
<dbReference type="GO" id="GO:0005634">
    <property type="term" value="C:nucleus"/>
    <property type="evidence" value="ECO:0007669"/>
    <property type="project" value="TreeGrafter"/>
</dbReference>
<dbReference type="InterPro" id="IPR006600">
    <property type="entry name" value="HTH_CenpB_DNA-bd_dom"/>
</dbReference>
<dbReference type="Pfam" id="PF03221">
    <property type="entry name" value="HTH_Tnp_Tc5"/>
    <property type="match status" value="1"/>
</dbReference>
<reference evidence="4" key="2">
    <citation type="submission" date="2021-04" db="EMBL/GenBank/DDBJ databases">
        <title>Genome-wide patterns of bracovirus chromosomal integration into multiple host tissues during parasitism.</title>
        <authorList>
            <person name="Chebbi M.A.C."/>
        </authorList>
    </citation>
    <scope>NUCLEOTIDE SEQUENCE</scope>
    <source>
        <tissue evidence="4">Whole body</tissue>
    </source>
</reference>
<evidence type="ECO:0000256" key="1">
    <source>
        <dbReference type="ARBA" id="ARBA00023125"/>
    </source>
</evidence>
<accession>A0A8J5R7Y8</accession>
<dbReference type="InterPro" id="IPR050863">
    <property type="entry name" value="CenT-Element_Derived"/>
</dbReference>
<dbReference type="PANTHER" id="PTHR19303:SF73">
    <property type="entry name" value="PROTEIN PDC2"/>
    <property type="match status" value="1"/>
</dbReference>
<dbReference type="Pfam" id="PF13384">
    <property type="entry name" value="HTH_23"/>
    <property type="match status" value="1"/>
</dbReference>
<sequence>MEAKKERRKNTSVDLQVKLKAINDYRNGVTTTDISKKLGVHKSTILLWVKKENVIKEWSDGCQNHIPESRKRLRKPVYDEVDKAMWLWYQERLRTGAPISGPLIKEQALKFAKLLDDETEFNASQGWLARWKKRNGIISFTHDDNKPLDKDKDKDKEKDTNGDSEMEVEEDSRFSFDEIVAKEKLTPDQVFTYGETSLAYREIPSALLSSKHKADVEQFKGLKERVTMMACSNSSGRFKLPLVIVGKATIPNSVKSLTYLPVKYKCKKKIWMNHNSFEEWFYEEFVPVVSKFLAKQKLPEKAILFVDSSMTYTQILRRGDIRVEFFPSQVANIMSPMNQEFFKSVKMLYRLRLLSFILDNFNTGLTVIESLSKITVQNVIFWATNAWIYTPVYKIVNAWKQLWPEIVAKMENPLGNTEDADQSIRLQAEDLINQICDLLKNYYNFREIDIQEVNEWVSSSSSVSEESFNEDIIQVVREENEKAKKDINQVDPSEYRLALKNNLDKLIEHCTGNKHYSALQFEALKSVRDSLKSEF</sequence>
<feature type="compositionally biased region" description="Basic and acidic residues" evidence="2">
    <location>
        <begin position="142"/>
        <end position="161"/>
    </location>
</feature>
<proteinExistence type="predicted"/>
<keyword evidence="5" id="KW-1185">Reference proteome</keyword>
<feature type="region of interest" description="Disordered" evidence="2">
    <location>
        <begin position="142"/>
        <end position="168"/>
    </location>
</feature>
<dbReference type="AlphaFoldDB" id="A0A8J5R7Y8"/>
<dbReference type="EMBL" id="JAAOIC020000019">
    <property type="protein sequence ID" value="KAG8041380.1"/>
    <property type="molecule type" value="Genomic_DNA"/>
</dbReference>
<gene>
    <name evidence="4" type="ORF">G9C98_002368</name>
</gene>